<dbReference type="Proteomes" id="UP000256964">
    <property type="component" value="Unassembled WGS sequence"/>
</dbReference>
<proteinExistence type="predicted"/>
<reference evidence="2 3" key="1">
    <citation type="journal article" date="2018" name="Biotechnol. Biofuels">
        <title>Integrative visual omics of the white-rot fungus Polyporus brumalis exposes the biotechnological potential of its oxidative enzymes for delignifying raw plant biomass.</title>
        <authorList>
            <person name="Miyauchi S."/>
            <person name="Rancon A."/>
            <person name="Drula E."/>
            <person name="Hage H."/>
            <person name="Chaduli D."/>
            <person name="Favel A."/>
            <person name="Grisel S."/>
            <person name="Henrissat B."/>
            <person name="Herpoel-Gimbert I."/>
            <person name="Ruiz-Duenas F.J."/>
            <person name="Chevret D."/>
            <person name="Hainaut M."/>
            <person name="Lin J."/>
            <person name="Wang M."/>
            <person name="Pangilinan J."/>
            <person name="Lipzen A."/>
            <person name="Lesage-Meessen L."/>
            <person name="Navarro D."/>
            <person name="Riley R."/>
            <person name="Grigoriev I.V."/>
            <person name="Zhou S."/>
            <person name="Raouche S."/>
            <person name="Rosso M.N."/>
        </authorList>
    </citation>
    <scope>NUCLEOTIDE SEQUENCE [LARGE SCALE GENOMIC DNA]</scope>
    <source>
        <strain evidence="2 3">BRFM 1820</strain>
    </source>
</reference>
<dbReference type="OrthoDB" id="2757526at2759"/>
<feature type="region of interest" description="Disordered" evidence="1">
    <location>
        <begin position="1"/>
        <end position="29"/>
    </location>
</feature>
<feature type="compositionally biased region" description="Low complexity" evidence="1">
    <location>
        <begin position="81"/>
        <end position="94"/>
    </location>
</feature>
<protein>
    <submittedName>
        <fullName evidence="2">Uncharacterized protein</fullName>
    </submittedName>
</protein>
<feature type="compositionally biased region" description="Pro residues" evidence="1">
    <location>
        <begin position="472"/>
        <end position="484"/>
    </location>
</feature>
<feature type="compositionally biased region" description="Polar residues" evidence="1">
    <location>
        <begin position="670"/>
        <end position="681"/>
    </location>
</feature>
<feature type="region of interest" description="Disordered" evidence="1">
    <location>
        <begin position="209"/>
        <end position="419"/>
    </location>
</feature>
<feature type="compositionally biased region" description="Basic and acidic residues" evidence="1">
    <location>
        <begin position="388"/>
        <end position="405"/>
    </location>
</feature>
<feature type="compositionally biased region" description="Basic and acidic residues" evidence="1">
    <location>
        <begin position="529"/>
        <end position="545"/>
    </location>
</feature>
<sequence>MPYTNNSQSTADASNDSRAENPKTIPPTFINLNDCKPILSTTTTNTSTNTSANGTTAFVFTSSRTLRALQDEESSSFHAGSNPSIPSTPSTTLSDYSYHPARSRASLTLSQLVRHSDGAVDARSLLGPKMRAAGFVTLPNTLSSRSDQGCPGTPSSSAFTVSVDYTPTPSTPPSFPPIMFINPSAVVMAPMEEYQRHTQWSLTSMELQGTYSSNTSSSSSSAGSSEFMPGPRQGFAFTPGPRPEYSPASSTSPPVVQASRRPALELASSSSGSDSFGSSSTFASGISTSTSLSSVEETDEDVLRAGSRSNKGKARVVELEPTEYPFPTGRESPQSHGSRGSRGSSATASPTIIHAAPADVCPVLYPSTSRQDPKATKPLTPGRQSRPSAERRDKAKKSTMDREAKPAPPPTPTFAAAKRPGFGRQYSLTELCDASPFVWMSKSEMFAPPAPISRSPVRTKAVSISTPAASRPRPPVDPPHPQPPGCRHRRHHTTEDGRSHPTDPTGRVHRILSAPLRMPTIPTEPVLSPDHDNEKARKLDRKLNARDAAPGGNIPGRPETILHGLSAPHAQNAAGRGRDPRGKILGASETAEKRAAAQAEADMDREKAEALDGLAALALAHKEREFESARNIIADRERAKVLKQKQRMYHKLRGKPLQEDPPSESEATMVDQQTSAVKIVP</sequence>
<gene>
    <name evidence="2" type="ORF">OH76DRAFT_66602</name>
</gene>
<feature type="compositionally biased region" description="Low complexity" evidence="1">
    <location>
        <begin position="332"/>
        <end position="351"/>
    </location>
</feature>
<feature type="region of interest" description="Disordered" evidence="1">
    <location>
        <begin position="71"/>
        <end position="97"/>
    </location>
</feature>
<feature type="region of interest" description="Disordered" evidence="1">
    <location>
        <begin position="447"/>
        <end position="562"/>
    </location>
</feature>
<accession>A0A371DKM0</accession>
<organism evidence="2 3">
    <name type="scientific">Lentinus brumalis</name>
    <dbReference type="NCBI Taxonomy" id="2498619"/>
    <lineage>
        <taxon>Eukaryota</taxon>
        <taxon>Fungi</taxon>
        <taxon>Dikarya</taxon>
        <taxon>Basidiomycota</taxon>
        <taxon>Agaricomycotina</taxon>
        <taxon>Agaricomycetes</taxon>
        <taxon>Polyporales</taxon>
        <taxon>Polyporaceae</taxon>
        <taxon>Lentinus</taxon>
    </lineage>
</organism>
<feature type="compositionally biased region" description="Polar residues" evidence="1">
    <location>
        <begin position="1"/>
        <end position="14"/>
    </location>
</feature>
<feature type="compositionally biased region" description="Low complexity" evidence="1">
    <location>
        <begin position="267"/>
        <end position="295"/>
    </location>
</feature>
<keyword evidence="3" id="KW-1185">Reference proteome</keyword>
<evidence type="ECO:0000256" key="1">
    <source>
        <dbReference type="SAM" id="MobiDB-lite"/>
    </source>
</evidence>
<evidence type="ECO:0000313" key="3">
    <source>
        <dbReference type="Proteomes" id="UP000256964"/>
    </source>
</evidence>
<name>A0A371DKM0_9APHY</name>
<dbReference type="AlphaFoldDB" id="A0A371DKM0"/>
<feature type="compositionally biased region" description="Low complexity" evidence="1">
    <location>
        <begin position="212"/>
        <end position="225"/>
    </location>
</feature>
<dbReference type="STRING" id="139420.A0A371DKM0"/>
<dbReference type="EMBL" id="KZ857388">
    <property type="protein sequence ID" value="RDX53065.1"/>
    <property type="molecule type" value="Genomic_DNA"/>
</dbReference>
<evidence type="ECO:0000313" key="2">
    <source>
        <dbReference type="EMBL" id="RDX53065.1"/>
    </source>
</evidence>
<feature type="region of interest" description="Disordered" evidence="1">
    <location>
        <begin position="651"/>
        <end position="681"/>
    </location>
</feature>